<sequence length="372" mass="43228">MYKNTKEDRVRKRLKTPSRVYQSKVQLGHQQEKVSLEEPNLKILPDKLSIIKNSATHLEPKQSHLQNAAEATLKQLEGPTVKPELKIQPDELPVIKRSETHLKPRQGHLQKALKAKLKMEHQQEKGPPVKPELKILPDKLCEIKRSETHLETKDSHPQNVNEIKCILEEEKEGKDVSFTEFIEKQGWGSFSMDFLKDLNGNKSQRVHHSSRLSPRTNIDKLHTARMDFKSIDCFESVESNNRIIFPSSYCAHSDVDNDYVAKQRAKWTDFFAQQKKTPMELRLEERRRQIQKKESVKRANEQQRTKQTRSKIQPRRSLSALYREPRQTHRMRKAMESIAEELAAMNIQPEESGECSHGYICSGESSCSQSKY</sequence>
<feature type="region of interest" description="Disordered" evidence="1">
    <location>
        <begin position="349"/>
        <end position="372"/>
    </location>
</feature>
<keyword evidence="2" id="KW-1185">Reference proteome</keyword>
<name>A0A6I8W096_DROPS</name>
<gene>
    <name evidence="3" type="primary">LOC26534265</name>
</gene>
<organism evidence="2 3">
    <name type="scientific">Drosophila pseudoobscura pseudoobscura</name>
    <name type="common">Fruit fly</name>
    <dbReference type="NCBI Taxonomy" id="46245"/>
    <lineage>
        <taxon>Eukaryota</taxon>
        <taxon>Metazoa</taxon>
        <taxon>Ecdysozoa</taxon>
        <taxon>Arthropoda</taxon>
        <taxon>Hexapoda</taxon>
        <taxon>Insecta</taxon>
        <taxon>Pterygota</taxon>
        <taxon>Neoptera</taxon>
        <taxon>Endopterygota</taxon>
        <taxon>Diptera</taxon>
        <taxon>Brachycera</taxon>
        <taxon>Muscomorpha</taxon>
        <taxon>Ephydroidea</taxon>
        <taxon>Drosophilidae</taxon>
        <taxon>Drosophila</taxon>
        <taxon>Sophophora</taxon>
    </lineage>
</organism>
<dbReference type="Proteomes" id="UP000001819">
    <property type="component" value="Chromosome 4"/>
</dbReference>
<evidence type="ECO:0000313" key="2">
    <source>
        <dbReference type="Proteomes" id="UP000001819"/>
    </source>
</evidence>
<evidence type="ECO:0000313" key="3">
    <source>
        <dbReference type="RefSeq" id="XP_033236683.1"/>
    </source>
</evidence>
<feature type="compositionally biased region" description="Basic and acidic residues" evidence="1">
    <location>
        <begin position="289"/>
        <end position="304"/>
    </location>
</feature>
<feature type="compositionally biased region" description="Polar residues" evidence="1">
    <location>
        <begin position="363"/>
        <end position="372"/>
    </location>
</feature>
<dbReference type="AlphaFoldDB" id="A0A6I8W096"/>
<feature type="region of interest" description="Disordered" evidence="1">
    <location>
        <begin position="289"/>
        <end position="319"/>
    </location>
</feature>
<dbReference type="RefSeq" id="XP_033236683.1">
    <property type="nucleotide sequence ID" value="XM_033380792.1"/>
</dbReference>
<evidence type="ECO:0000256" key="1">
    <source>
        <dbReference type="SAM" id="MobiDB-lite"/>
    </source>
</evidence>
<reference evidence="3" key="1">
    <citation type="submission" date="2025-08" db="UniProtKB">
        <authorList>
            <consortium name="RefSeq"/>
        </authorList>
    </citation>
    <scope>IDENTIFICATION</scope>
    <source>
        <strain evidence="3">MV-25-SWS-2005</strain>
        <tissue evidence="3">Whole body</tissue>
    </source>
</reference>
<accession>A0A6I8W096</accession>
<feature type="compositionally biased region" description="Basic and acidic residues" evidence="1">
    <location>
        <begin position="1"/>
        <end position="10"/>
    </location>
</feature>
<feature type="compositionally biased region" description="Polar residues" evidence="1">
    <location>
        <begin position="19"/>
        <end position="29"/>
    </location>
</feature>
<protein>
    <submittedName>
        <fullName evidence="3">Uncharacterized protein</fullName>
    </submittedName>
</protein>
<dbReference type="InParanoid" id="A0A6I8W096"/>
<feature type="region of interest" description="Disordered" evidence="1">
    <location>
        <begin position="1"/>
        <end position="33"/>
    </location>
</feature>
<proteinExistence type="predicted"/>
<dbReference type="KEGG" id="dpo:26534265"/>